<dbReference type="Pfam" id="PF25794">
    <property type="entry name" value="SACS"/>
    <property type="match status" value="1"/>
</dbReference>
<dbReference type="PANTHER" id="PTHR47839">
    <property type="entry name" value="DOMAIN PROTEIN, PUTATIVE (AFU_ORTHOLOGUE AFUA_6G04830)-RELATED"/>
    <property type="match status" value="1"/>
</dbReference>
<dbReference type="OrthoDB" id="10031156at2759"/>
<dbReference type="PANTHER" id="PTHR47839:SF1">
    <property type="entry name" value="DOMAIN PROTEIN, PUTATIVE (AFU_ORTHOLOGUE AFUA_6G04830)-RELATED"/>
    <property type="match status" value="1"/>
</dbReference>
<feature type="region of interest" description="Disordered" evidence="1">
    <location>
        <begin position="1313"/>
        <end position="1334"/>
    </location>
</feature>
<evidence type="ECO:0000259" key="2">
    <source>
        <dbReference type="Pfam" id="PF25794"/>
    </source>
</evidence>
<dbReference type="Proteomes" id="UP000799118">
    <property type="component" value="Unassembled WGS sequence"/>
</dbReference>
<dbReference type="Gene3D" id="3.30.565.10">
    <property type="entry name" value="Histidine kinase-like ATPase, C-terminal domain"/>
    <property type="match status" value="1"/>
</dbReference>
<dbReference type="EMBL" id="ML769444">
    <property type="protein sequence ID" value="KAE9401591.1"/>
    <property type="molecule type" value="Genomic_DNA"/>
</dbReference>
<evidence type="ECO:0000313" key="3">
    <source>
        <dbReference type="EMBL" id="KAE9401591.1"/>
    </source>
</evidence>
<dbReference type="SUPFAM" id="SSF55874">
    <property type="entry name" value="ATPase domain of HSP90 chaperone/DNA topoisomerase II/histidine kinase"/>
    <property type="match status" value="1"/>
</dbReference>
<gene>
    <name evidence="3" type="ORF">BT96DRAFT_956469</name>
</gene>
<evidence type="ECO:0000256" key="1">
    <source>
        <dbReference type="SAM" id="MobiDB-lite"/>
    </source>
</evidence>
<keyword evidence="4" id="KW-1185">Reference proteome</keyword>
<protein>
    <recommendedName>
        <fullName evidence="2">Sacsin/Nov domain-containing protein</fullName>
    </recommendedName>
</protein>
<accession>A0A6A4HUS1</accession>
<dbReference type="PRINTS" id="PR00775">
    <property type="entry name" value="HEATSHOCK90"/>
</dbReference>
<evidence type="ECO:0000313" key="4">
    <source>
        <dbReference type="Proteomes" id="UP000799118"/>
    </source>
</evidence>
<dbReference type="Pfam" id="PF12449">
    <property type="entry name" value="DUF3684"/>
    <property type="match status" value="2"/>
</dbReference>
<dbReference type="InterPro" id="IPR058210">
    <property type="entry name" value="SACS/Nov_dom"/>
</dbReference>
<name>A0A6A4HUS1_9AGAR</name>
<dbReference type="InterPro" id="IPR022155">
    <property type="entry name" value="DUF3684"/>
</dbReference>
<reference evidence="3" key="1">
    <citation type="journal article" date="2019" name="Environ. Microbiol.">
        <title>Fungal ecological strategies reflected in gene transcription - a case study of two litter decomposers.</title>
        <authorList>
            <person name="Barbi F."/>
            <person name="Kohler A."/>
            <person name="Barry K."/>
            <person name="Baskaran P."/>
            <person name="Daum C."/>
            <person name="Fauchery L."/>
            <person name="Ihrmark K."/>
            <person name="Kuo A."/>
            <person name="LaButti K."/>
            <person name="Lipzen A."/>
            <person name="Morin E."/>
            <person name="Grigoriev I.V."/>
            <person name="Henrissat B."/>
            <person name="Lindahl B."/>
            <person name="Martin F."/>
        </authorList>
    </citation>
    <scope>NUCLEOTIDE SEQUENCE</scope>
    <source>
        <strain evidence="3">JB14</strain>
    </source>
</reference>
<organism evidence="3 4">
    <name type="scientific">Gymnopus androsaceus JB14</name>
    <dbReference type="NCBI Taxonomy" id="1447944"/>
    <lineage>
        <taxon>Eukaryota</taxon>
        <taxon>Fungi</taxon>
        <taxon>Dikarya</taxon>
        <taxon>Basidiomycota</taxon>
        <taxon>Agaricomycotina</taxon>
        <taxon>Agaricomycetes</taxon>
        <taxon>Agaricomycetidae</taxon>
        <taxon>Agaricales</taxon>
        <taxon>Marasmiineae</taxon>
        <taxon>Omphalotaceae</taxon>
        <taxon>Gymnopus</taxon>
    </lineage>
</organism>
<dbReference type="NCBIfam" id="NF047352">
    <property type="entry name" value="P_loop_sacsin"/>
    <property type="match status" value="1"/>
</dbReference>
<dbReference type="InterPro" id="IPR036890">
    <property type="entry name" value="HATPase_C_sf"/>
</dbReference>
<proteinExistence type="predicted"/>
<feature type="domain" description="Sacsin/Nov" evidence="2">
    <location>
        <begin position="24"/>
        <end position="140"/>
    </location>
</feature>
<dbReference type="InterPro" id="IPR020575">
    <property type="entry name" value="Hsp90_N"/>
</dbReference>
<sequence>MAATRRSLWETGLDEQVEVNQRALIDKVLSRYSGEFTVFRELLQNSDDAQSKEVEIRFETRGYLDNKLGVESSQLPNLKTALVHQWTFKNDGMVFRDEDWNRLKKIAEGNPDEEKIGAFGVGFYSLFSVTEEPFVTSGGQWMGFHWKRDQLLARRGKVPDTDELTKWTSFEMPLREDTPIPKLTRLTKSSGIPKELGLPKTLNLLNKSKMMALTKLQSTSLHIQADVMRWVYTSGSEKAPAPSAVKPVKPPASGGFFASLFSGLSSTSTTPQPPSTPVEVPKPIDPLKTDTTSVSLTIFSAEADVRLDQKLAAELHRSTKKSPPKKIKYELIYTGMNEYNASKSEDEQQTFATSGSIFQGLQWGHATGQTTGIGGHMSARFIPTVERESLDLMDRNVAIWNKELLNIGGIIARSVYELEMDNIKELSDSSGSSKDPELQILLMNRAIHLLRFFTFHQSTPSADISSLMEESFFACSTGFRVISTDGIKDIGDVRLPDIQFTSFVNLAVLPEQIMTGARPMVTALQNRKLLKPITFDDVLRALDLGPLTESQSIACLTWWISWNKDGQQAARLQQIRSKLLDNTTLTTEVGSKEQAFQPQQLTLAFAWTELTLVEWLKFVAEQPPSPEFDLSLSAHWSERVLGVLVRAWPSISNAMKEEIAAILKSKACIPTSNGLKKPEEAYFSNVDIFHDLPVVKLPSLAMKGTIERVLTEIGVRKHVELQIIFTRMIKTNEWSVTDLIKYLVSVKGSLSSEEKARLKLTSAFSAEGQDSSKKRYRADELFEPNPIFTQLELPVINWGQKWRQNSEEAKFLFELGLQKYPSLPVLIDLCAHSPKPQIRAIALKYLLDNIKTKYGDYDVMNFFTVKFIPALKRDSPCLGSPEEVLSNIEWAVLGLPILASSVAAEFGSKLGLRENPTSQFLVNFLEKTPPRDEDQAKTYFSVMSNRISDFSPAQLTRLSQLPMVPTRQKKDNGFQLQNIRPSQCFFGQEGKEGFHSKLFTFIDFGTSANSFLSACGAKREPSVEEIALMLLADAHNFYDCAGSPSSFLNELRNIAVNSRLLSNGTVARLKKAPVLLAAQRRALTDEKAKKEVDGDEDLDVYDLKRPDQIVIADDSNALQLFGDQLWTAPQEEILEAFYMLLGSRRLSVLVEEEYEVKKEIENSPRAAKLRTQIIERLPLFLHEHTRKTKTSFSWLCSNNNFVVRVFAKISVVKSLKFGSVNLSKKQAASAVGPKVSRGPLQIWLSNDLEIDMFEVATSFNLLFFETPKVNDALLFMTILSTDLQALKRRGYNVERIERKYREQKEEQRKAVEERQTAENAKARALVSKPPGPGPVVPPGGFPEMPETTVSNIPDEPANIDMAIQACRPESGNLLRNREQMQRVKESLDEGYCDISGRAGDLQHIGSIGTMKVYLSAEVPDKHTFLMDKSASLQRFAGLLTSLARIYKLPLQSLHIFYDLEGPLIAFNRNASIFLNLRFYEAWHDAEVARGKIATALVSWYFALAHEIAHNLV</sequence>
<feature type="region of interest" description="Disordered" evidence="1">
    <location>
        <begin position="265"/>
        <end position="286"/>
    </location>
</feature>